<sequence length="252" mass="28697">MHVDSNSKECILVYPYFRDTLLALLQNDPAFPPDERVRIMRRVAEAVQELHAQDWIHADIKPDNVLVDWESDSEGNKTVTNVALGDFDIACKLKEGETRLTPHAVGNAMWRSPEAQTGISTRASDVYSLGLVYIYTLGAGELLVLRNYQDLVKAGITPEQEIITKHFCYFGPVPESLYQQIRDENWRTALRSASEMAEAEVKERPILRFRLWGQELGDSAMELLSGMTNLDPKARLTMDQVLALEYWRELNP</sequence>
<dbReference type="GO" id="GO:0005634">
    <property type="term" value="C:nucleus"/>
    <property type="evidence" value="ECO:0007669"/>
    <property type="project" value="TreeGrafter"/>
</dbReference>
<dbReference type="PANTHER" id="PTHR44167:SF24">
    <property type="entry name" value="SERINE_THREONINE-PROTEIN KINASE CHK2"/>
    <property type="match status" value="1"/>
</dbReference>
<dbReference type="Proteomes" id="UP000215127">
    <property type="component" value="Chromosome 4"/>
</dbReference>
<dbReference type="GO" id="GO:0004674">
    <property type="term" value="F:protein serine/threonine kinase activity"/>
    <property type="evidence" value="ECO:0007669"/>
    <property type="project" value="TreeGrafter"/>
</dbReference>
<evidence type="ECO:0000313" key="3">
    <source>
        <dbReference type="Proteomes" id="UP000215127"/>
    </source>
</evidence>
<dbReference type="InterPro" id="IPR011009">
    <property type="entry name" value="Kinase-like_dom_sf"/>
</dbReference>
<dbReference type="GO" id="GO:0044773">
    <property type="term" value="P:mitotic DNA damage checkpoint signaling"/>
    <property type="evidence" value="ECO:0007669"/>
    <property type="project" value="TreeGrafter"/>
</dbReference>
<keyword evidence="3" id="KW-1185">Reference proteome</keyword>
<dbReference type="STRING" id="1276538.A0A1X7RQ32"/>
<protein>
    <recommendedName>
        <fullName evidence="1">Protein kinase domain-containing protein</fullName>
    </recommendedName>
</protein>
<reference evidence="2 3" key="1">
    <citation type="submission" date="2016-06" db="EMBL/GenBank/DDBJ databases">
        <authorList>
            <person name="Kjaerup R.B."/>
            <person name="Dalgaard T.S."/>
            <person name="Juul-Madsen H.R."/>
        </authorList>
    </citation>
    <scope>NUCLEOTIDE SEQUENCE [LARGE SCALE GENOMIC DNA]</scope>
</reference>
<organism evidence="2 3">
    <name type="scientific">Zymoseptoria tritici (strain ST99CH_3D7)</name>
    <dbReference type="NCBI Taxonomy" id="1276538"/>
    <lineage>
        <taxon>Eukaryota</taxon>
        <taxon>Fungi</taxon>
        <taxon>Dikarya</taxon>
        <taxon>Ascomycota</taxon>
        <taxon>Pezizomycotina</taxon>
        <taxon>Dothideomycetes</taxon>
        <taxon>Dothideomycetidae</taxon>
        <taxon>Mycosphaerellales</taxon>
        <taxon>Mycosphaerellaceae</taxon>
        <taxon>Zymoseptoria</taxon>
    </lineage>
</organism>
<accession>A0A1X7RQ32</accession>
<dbReference type="Gene3D" id="1.10.510.10">
    <property type="entry name" value="Transferase(Phosphotransferase) domain 1"/>
    <property type="match status" value="1"/>
</dbReference>
<feature type="domain" description="Protein kinase" evidence="1">
    <location>
        <begin position="1"/>
        <end position="252"/>
    </location>
</feature>
<dbReference type="SMART" id="SM00220">
    <property type="entry name" value="S_TKc"/>
    <property type="match status" value="1"/>
</dbReference>
<name>A0A1X7RQ32_ZYMT9</name>
<dbReference type="PANTHER" id="PTHR44167">
    <property type="entry name" value="OVARIAN-SPECIFIC SERINE/THREONINE-PROTEIN KINASE LOK-RELATED"/>
    <property type="match status" value="1"/>
</dbReference>
<dbReference type="SUPFAM" id="SSF56112">
    <property type="entry name" value="Protein kinase-like (PK-like)"/>
    <property type="match status" value="1"/>
</dbReference>
<proteinExistence type="predicted"/>
<dbReference type="PROSITE" id="PS50011">
    <property type="entry name" value="PROTEIN_KINASE_DOM"/>
    <property type="match status" value="1"/>
</dbReference>
<gene>
    <name evidence="2" type="ORF">ZT3D7_G4659</name>
</gene>
<dbReference type="Pfam" id="PF00069">
    <property type="entry name" value="Pkinase"/>
    <property type="match status" value="1"/>
</dbReference>
<evidence type="ECO:0000259" key="1">
    <source>
        <dbReference type="PROSITE" id="PS50011"/>
    </source>
</evidence>
<dbReference type="InterPro" id="IPR000719">
    <property type="entry name" value="Prot_kinase_dom"/>
</dbReference>
<dbReference type="GO" id="GO:0005524">
    <property type="term" value="F:ATP binding"/>
    <property type="evidence" value="ECO:0007669"/>
    <property type="project" value="InterPro"/>
</dbReference>
<evidence type="ECO:0000313" key="2">
    <source>
        <dbReference type="EMBL" id="SMQ49508.1"/>
    </source>
</evidence>
<dbReference type="EMBL" id="LT853695">
    <property type="protein sequence ID" value="SMQ49508.1"/>
    <property type="molecule type" value="Genomic_DNA"/>
</dbReference>
<dbReference type="AlphaFoldDB" id="A0A1X7RQ32"/>